<evidence type="ECO:0000313" key="3">
    <source>
        <dbReference type="Proteomes" id="UP000539265"/>
    </source>
</evidence>
<organism evidence="2 3">
    <name type="scientific">Mucilaginibacter gotjawali</name>
    <dbReference type="NCBI Taxonomy" id="1550579"/>
    <lineage>
        <taxon>Bacteria</taxon>
        <taxon>Pseudomonadati</taxon>
        <taxon>Bacteroidota</taxon>
        <taxon>Sphingobacteriia</taxon>
        <taxon>Sphingobacteriales</taxon>
        <taxon>Sphingobacteriaceae</taxon>
        <taxon>Mucilaginibacter</taxon>
    </lineage>
</organism>
<sequence length="46" mass="5543">MLFNTKIEEDLRLNCWFSKIKNEKGYVMYNCIIMVIIKFITVIVIN</sequence>
<keyword evidence="3" id="KW-1185">Reference proteome</keyword>
<dbReference type="EMBL" id="JACHWX010000003">
    <property type="protein sequence ID" value="MBB3054951.1"/>
    <property type="molecule type" value="Genomic_DNA"/>
</dbReference>
<feature type="transmembrane region" description="Helical" evidence="1">
    <location>
        <begin position="26"/>
        <end position="45"/>
    </location>
</feature>
<gene>
    <name evidence="2" type="ORF">FHS11_001368</name>
</gene>
<accession>A0A839S9Y3</accession>
<keyword evidence="1" id="KW-0812">Transmembrane</keyword>
<name>A0A839S9Y3_9SPHI</name>
<keyword evidence="1" id="KW-1133">Transmembrane helix</keyword>
<comment type="caution">
    <text evidence="2">The sequence shown here is derived from an EMBL/GenBank/DDBJ whole genome shotgun (WGS) entry which is preliminary data.</text>
</comment>
<protein>
    <submittedName>
        <fullName evidence="2">Uncharacterized protein</fullName>
    </submittedName>
</protein>
<proteinExistence type="predicted"/>
<reference evidence="2" key="1">
    <citation type="submission" date="2020-08" db="EMBL/GenBank/DDBJ databases">
        <title>Genomic Encyclopedia of Type Strains, Phase III (KMG-III): the genomes of soil and plant-associated and newly described type strains.</title>
        <authorList>
            <person name="Whitman W."/>
        </authorList>
    </citation>
    <scope>NUCLEOTIDE SEQUENCE [LARGE SCALE GENOMIC DNA]</scope>
    <source>
        <strain evidence="2">CECT 8628</strain>
    </source>
</reference>
<dbReference type="Proteomes" id="UP000539265">
    <property type="component" value="Unassembled WGS sequence"/>
</dbReference>
<evidence type="ECO:0000256" key="1">
    <source>
        <dbReference type="SAM" id="Phobius"/>
    </source>
</evidence>
<evidence type="ECO:0000313" key="2">
    <source>
        <dbReference type="EMBL" id="MBB3054951.1"/>
    </source>
</evidence>
<keyword evidence="1" id="KW-0472">Membrane</keyword>
<dbReference type="AlphaFoldDB" id="A0A839S9Y3"/>